<name>A0A6A4T6Q2_SCOMX</name>
<reference evidence="1 2" key="1">
    <citation type="submission" date="2019-06" db="EMBL/GenBank/DDBJ databases">
        <title>Draft genomes of female and male turbot (Scophthalmus maximus).</title>
        <authorList>
            <person name="Xu H."/>
            <person name="Xu X.-W."/>
            <person name="Shao C."/>
            <person name="Chen S."/>
        </authorList>
    </citation>
    <scope>NUCLEOTIDE SEQUENCE [LARGE SCALE GENOMIC DNA]</scope>
    <source>
        <strain evidence="1">Ysfricsl-2016a</strain>
        <tissue evidence="1">Blood</tissue>
    </source>
</reference>
<protein>
    <submittedName>
        <fullName evidence="1">Uncharacterized protein</fullName>
    </submittedName>
</protein>
<comment type="caution">
    <text evidence="1">The sequence shown here is derived from an EMBL/GenBank/DDBJ whole genome shotgun (WGS) entry which is preliminary data.</text>
</comment>
<accession>A0A6A4T6Q2</accession>
<proteinExistence type="predicted"/>
<dbReference type="EMBL" id="VEVO01000006">
    <property type="protein sequence ID" value="KAF0040845.1"/>
    <property type="molecule type" value="Genomic_DNA"/>
</dbReference>
<sequence>MVAAAAAVRRAIAPRSMERGCKADSWLNITRCCWQRRRTEVICYRASEKRLPYHPHRNRRDFEAQRSDDHGDDRRNFDMDTTRLNIRRLRHRARHSWEFVGRRRGNYCEQCVDVDFYYYATILFPSLSVKSSVPRSRVKEFYNNGGEFRKP</sequence>
<evidence type="ECO:0000313" key="2">
    <source>
        <dbReference type="Proteomes" id="UP000438429"/>
    </source>
</evidence>
<organism evidence="1 2">
    <name type="scientific">Scophthalmus maximus</name>
    <name type="common">Turbot</name>
    <name type="synonym">Psetta maxima</name>
    <dbReference type="NCBI Taxonomy" id="52904"/>
    <lineage>
        <taxon>Eukaryota</taxon>
        <taxon>Metazoa</taxon>
        <taxon>Chordata</taxon>
        <taxon>Craniata</taxon>
        <taxon>Vertebrata</taxon>
        <taxon>Euteleostomi</taxon>
        <taxon>Actinopterygii</taxon>
        <taxon>Neopterygii</taxon>
        <taxon>Teleostei</taxon>
        <taxon>Neoteleostei</taxon>
        <taxon>Acanthomorphata</taxon>
        <taxon>Carangaria</taxon>
        <taxon>Pleuronectiformes</taxon>
        <taxon>Pleuronectoidei</taxon>
        <taxon>Scophthalmidae</taxon>
        <taxon>Scophthalmus</taxon>
    </lineage>
</organism>
<dbReference type="AlphaFoldDB" id="A0A6A4T6Q2"/>
<gene>
    <name evidence="1" type="ORF">F2P81_006743</name>
</gene>
<dbReference type="Proteomes" id="UP000438429">
    <property type="component" value="Unassembled WGS sequence"/>
</dbReference>
<evidence type="ECO:0000313" key="1">
    <source>
        <dbReference type="EMBL" id="KAF0040845.1"/>
    </source>
</evidence>